<protein>
    <submittedName>
        <fullName evidence="1">Uncharacterized protein</fullName>
    </submittedName>
</protein>
<sequence length="85" mass="9049">MLGCCTIPHGQALAQKSEEGPEGYPFDAKIASLVLPTQGKGTTEKSAAKRLWDIKCDVTDPKMALTRGFAIDLAGIAIATEEEEN</sequence>
<dbReference type="EMBL" id="JAKWBI020000286">
    <property type="protein sequence ID" value="KAJ2897247.1"/>
    <property type="molecule type" value="Genomic_DNA"/>
</dbReference>
<reference evidence="1" key="1">
    <citation type="submission" date="2022-07" db="EMBL/GenBank/DDBJ databases">
        <title>Draft genome sequence of Zalerion maritima ATCC 34329, a (micro)plastics degrading marine fungus.</title>
        <authorList>
            <person name="Paco A."/>
            <person name="Goncalves M.F.M."/>
            <person name="Rocha-Santos T.A.P."/>
            <person name="Alves A."/>
        </authorList>
    </citation>
    <scope>NUCLEOTIDE SEQUENCE</scope>
    <source>
        <strain evidence="1">ATCC 34329</strain>
    </source>
</reference>
<organism evidence="1 2">
    <name type="scientific">Zalerion maritima</name>
    <dbReference type="NCBI Taxonomy" id="339359"/>
    <lineage>
        <taxon>Eukaryota</taxon>
        <taxon>Fungi</taxon>
        <taxon>Dikarya</taxon>
        <taxon>Ascomycota</taxon>
        <taxon>Pezizomycotina</taxon>
        <taxon>Sordariomycetes</taxon>
        <taxon>Lulworthiomycetidae</taxon>
        <taxon>Lulworthiales</taxon>
        <taxon>Lulworthiaceae</taxon>
        <taxon>Zalerion</taxon>
    </lineage>
</organism>
<keyword evidence="2" id="KW-1185">Reference proteome</keyword>
<dbReference type="AlphaFoldDB" id="A0AAD5RLW4"/>
<proteinExistence type="predicted"/>
<dbReference type="Proteomes" id="UP001201980">
    <property type="component" value="Unassembled WGS sequence"/>
</dbReference>
<comment type="caution">
    <text evidence="1">The sequence shown here is derived from an EMBL/GenBank/DDBJ whole genome shotgun (WGS) entry which is preliminary data.</text>
</comment>
<name>A0AAD5RLW4_9PEZI</name>
<gene>
    <name evidence="1" type="ORF">MKZ38_004849</name>
</gene>
<evidence type="ECO:0000313" key="1">
    <source>
        <dbReference type="EMBL" id="KAJ2897247.1"/>
    </source>
</evidence>
<evidence type="ECO:0000313" key="2">
    <source>
        <dbReference type="Proteomes" id="UP001201980"/>
    </source>
</evidence>
<accession>A0AAD5RLW4</accession>